<evidence type="ECO:0000313" key="9">
    <source>
        <dbReference type="Proteomes" id="UP001189624"/>
    </source>
</evidence>
<gene>
    <name evidence="8" type="ORF">AYBTSS11_LOCUS4823</name>
</gene>
<keyword evidence="9" id="KW-1185">Reference proteome</keyword>
<reference evidence="8" key="1">
    <citation type="submission" date="2023-10" db="EMBL/GenBank/DDBJ databases">
        <authorList>
            <person name="Domelevo Entfellner J.-B."/>
        </authorList>
    </citation>
    <scope>NUCLEOTIDE SEQUENCE</scope>
</reference>
<keyword evidence="5" id="KW-0862">Zinc</keyword>
<proteinExistence type="predicted"/>
<dbReference type="EMBL" id="OY731399">
    <property type="protein sequence ID" value="CAJ1930634.1"/>
    <property type="molecule type" value="Genomic_DNA"/>
</dbReference>
<name>A0AA86S793_9FABA</name>
<sequence length="237" mass="26633">MASSMEYAGGMGEPLYRYNETTLVLNERNSYNVMMFGSNEYATMIPGGVFRISIKVNHNMRRRLLLYSPASSIPCQSFFQEGKDFLRTLLAPLSPRLFCSVIIDEIVELIASEVCNLFQVDAASASASFSSESQPPEIPLWIVIRVSDTGFLASLQDFTTLRLETVPASKEAIETLLKNCRVMVAGECCCVCLEEFDVNGECHRMPCHHSFHQPCIVHWLQTSHTCPLCRYPLPTMN</sequence>
<dbReference type="AlphaFoldDB" id="A0AA86S793"/>
<comment type="catalytic activity">
    <reaction evidence="1">
        <text>S-ubiquitinyl-[E2 ubiquitin-conjugating enzyme]-L-cysteine + [acceptor protein]-L-lysine = [E2 ubiquitin-conjugating enzyme]-L-cysteine + N(6)-ubiquitinyl-[acceptor protein]-L-lysine.</text>
        <dbReference type="EC" id="2.3.2.27"/>
    </reaction>
</comment>
<dbReference type="Proteomes" id="UP001189624">
    <property type="component" value="Chromosome 2"/>
</dbReference>
<dbReference type="Pfam" id="PF13639">
    <property type="entry name" value="zf-RING_2"/>
    <property type="match status" value="1"/>
</dbReference>
<keyword evidence="3" id="KW-0479">Metal-binding</keyword>
<evidence type="ECO:0000256" key="4">
    <source>
        <dbReference type="ARBA" id="ARBA00022771"/>
    </source>
</evidence>
<dbReference type="GO" id="GO:0016567">
    <property type="term" value="P:protein ubiquitination"/>
    <property type="evidence" value="ECO:0007669"/>
    <property type="project" value="TreeGrafter"/>
</dbReference>
<dbReference type="InterPro" id="IPR013083">
    <property type="entry name" value="Znf_RING/FYVE/PHD"/>
</dbReference>
<dbReference type="PANTHER" id="PTHR15710:SF196">
    <property type="entry name" value="F6A14.12 PROTEIN-RELATED"/>
    <property type="match status" value="1"/>
</dbReference>
<dbReference type="PANTHER" id="PTHR15710">
    <property type="entry name" value="E3 UBIQUITIN-PROTEIN LIGASE PRAJA"/>
    <property type="match status" value="1"/>
</dbReference>
<evidence type="ECO:0000256" key="6">
    <source>
        <dbReference type="PROSITE-ProRule" id="PRU00175"/>
    </source>
</evidence>
<dbReference type="InterPro" id="IPR001841">
    <property type="entry name" value="Znf_RING"/>
</dbReference>
<dbReference type="SUPFAM" id="SSF57850">
    <property type="entry name" value="RING/U-box"/>
    <property type="match status" value="1"/>
</dbReference>
<evidence type="ECO:0000259" key="7">
    <source>
        <dbReference type="PROSITE" id="PS50089"/>
    </source>
</evidence>
<accession>A0AA86S793</accession>
<dbReference type="Gramene" id="rna-AYBTSS11_LOCUS4823">
    <property type="protein sequence ID" value="CAJ1930634.1"/>
    <property type="gene ID" value="gene-AYBTSS11_LOCUS4823"/>
</dbReference>
<keyword evidence="4 6" id="KW-0863">Zinc-finger</keyword>
<evidence type="ECO:0000256" key="1">
    <source>
        <dbReference type="ARBA" id="ARBA00000900"/>
    </source>
</evidence>
<evidence type="ECO:0000256" key="5">
    <source>
        <dbReference type="ARBA" id="ARBA00022833"/>
    </source>
</evidence>
<evidence type="ECO:0000256" key="2">
    <source>
        <dbReference type="ARBA" id="ARBA00012483"/>
    </source>
</evidence>
<dbReference type="PROSITE" id="PS50089">
    <property type="entry name" value="ZF_RING_2"/>
    <property type="match status" value="1"/>
</dbReference>
<dbReference type="SMART" id="SM00184">
    <property type="entry name" value="RING"/>
    <property type="match status" value="1"/>
</dbReference>
<organism evidence="8 9">
    <name type="scientific">Sphenostylis stenocarpa</name>
    <dbReference type="NCBI Taxonomy" id="92480"/>
    <lineage>
        <taxon>Eukaryota</taxon>
        <taxon>Viridiplantae</taxon>
        <taxon>Streptophyta</taxon>
        <taxon>Embryophyta</taxon>
        <taxon>Tracheophyta</taxon>
        <taxon>Spermatophyta</taxon>
        <taxon>Magnoliopsida</taxon>
        <taxon>eudicotyledons</taxon>
        <taxon>Gunneridae</taxon>
        <taxon>Pentapetalae</taxon>
        <taxon>rosids</taxon>
        <taxon>fabids</taxon>
        <taxon>Fabales</taxon>
        <taxon>Fabaceae</taxon>
        <taxon>Papilionoideae</taxon>
        <taxon>50 kb inversion clade</taxon>
        <taxon>NPAAA clade</taxon>
        <taxon>indigoferoid/millettioid clade</taxon>
        <taxon>Phaseoleae</taxon>
        <taxon>Sphenostylis</taxon>
    </lineage>
</organism>
<feature type="domain" description="RING-type" evidence="7">
    <location>
        <begin position="189"/>
        <end position="230"/>
    </location>
</feature>
<dbReference type="EC" id="2.3.2.27" evidence="2"/>
<protein>
    <recommendedName>
        <fullName evidence="2">RING-type E3 ubiquitin transferase</fullName>
        <ecNumber evidence="2">2.3.2.27</ecNumber>
    </recommendedName>
</protein>
<dbReference type="GO" id="GO:0008270">
    <property type="term" value="F:zinc ion binding"/>
    <property type="evidence" value="ECO:0007669"/>
    <property type="project" value="UniProtKB-KW"/>
</dbReference>
<evidence type="ECO:0000313" key="8">
    <source>
        <dbReference type="EMBL" id="CAJ1930634.1"/>
    </source>
</evidence>
<dbReference type="Gene3D" id="3.30.40.10">
    <property type="entry name" value="Zinc/RING finger domain, C3HC4 (zinc finger)"/>
    <property type="match status" value="1"/>
</dbReference>
<dbReference type="GO" id="GO:0005737">
    <property type="term" value="C:cytoplasm"/>
    <property type="evidence" value="ECO:0007669"/>
    <property type="project" value="TreeGrafter"/>
</dbReference>
<dbReference type="GO" id="GO:0061630">
    <property type="term" value="F:ubiquitin protein ligase activity"/>
    <property type="evidence" value="ECO:0007669"/>
    <property type="project" value="UniProtKB-EC"/>
</dbReference>
<evidence type="ECO:0000256" key="3">
    <source>
        <dbReference type="ARBA" id="ARBA00022723"/>
    </source>
</evidence>